<sequence length="459" mass="50248">MSIHQLYRPAGLLERYHITRQSLRFDSPVVVAGKYINVVSNERLSPETVYPAVVHAIHTHAALSALILHDPAKGSRPFFCRMQTINVEQAVRFLNKDDGDLGSLIEVEMSNRIDVNGNVPLWRLTVTSDNVVIFAWHHGIGDGQSGPAVLRTILEGLNKTEQSSSPQDFKAITVPKELSMTPAVEDLTNVSPSICKILGALASIFVPPSWANRNVWTGKNVLPSVPTTTKTNIRIIRIPLSSAAHLLSSARAHKATLTSLLYTLIVPILSKLLLSQPDSRKYKRLSISVPVSLRPLAHVPATAMCELVSAYQPFPAFCTEFSWERAAAFADELHQAVPPSRQTIGTLKLLFGHYEAYFKGHLGAKRKASLELSNIGAFKTAHTGGEPQAEDDAPRWRVGDTYFAQCDVLIGAPLQVFVTGSPDGGVNICVTWSQGLEDTMAEAFVKGLQIAIEDLSRHK</sequence>
<dbReference type="Proteomes" id="UP000308199">
    <property type="component" value="Unassembled WGS sequence"/>
</dbReference>
<dbReference type="InterPro" id="IPR052058">
    <property type="entry name" value="Alcohol_O-acetyltransferase"/>
</dbReference>
<dbReference type="InterPro" id="IPR010828">
    <property type="entry name" value="Atf2/Sli1-like"/>
</dbReference>
<evidence type="ECO:0000313" key="1">
    <source>
        <dbReference type="EMBL" id="THH03478.1"/>
    </source>
</evidence>
<dbReference type="PANTHER" id="PTHR28037:SF1">
    <property type="entry name" value="ALCOHOL O-ACETYLTRANSFERASE 1-RELATED"/>
    <property type="match status" value="1"/>
</dbReference>
<comment type="caution">
    <text evidence="1">The sequence shown here is derived from an EMBL/GenBank/DDBJ whole genome shotgun (WGS) entry which is preliminary data.</text>
</comment>
<dbReference type="SUPFAM" id="SSF52777">
    <property type="entry name" value="CoA-dependent acyltransferases"/>
    <property type="match status" value="2"/>
</dbReference>
<accession>A0A4S4KZ27</accession>
<protein>
    <recommendedName>
        <fullName evidence="3">Alcohol acetyltransferase</fullName>
    </recommendedName>
</protein>
<keyword evidence="2" id="KW-1185">Reference proteome</keyword>
<dbReference type="PANTHER" id="PTHR28037">
    <property type="entry name" value="ALCOHOL O-ACETYLTRANSFERASE 1-RELATED"/>
    <property type="match status" value="1"/>
</dbReference>
<dbReference type="GO" id="GO:0008080">
    <property type="term" value="F:N-acetyltransferase activity"/>
    <property type="evidence" value="ECO:0007669"/>
    <property type="project" value="TreeGrafter"/>
</dbReference>
<proteinExistence type="predicted"/>
<dbReference type="EMBL" id="SGPK01000449">
    <property type="protein sequence ID" value="THH03478.1"/>
    <property type="molecule type" value="Genomic_DNA"/>
</dbReference>
<evidence type="ECO:0008006" key="3">
    <source>
        <dbReference type="Google" id="ProtNLM"/>
    </source>
</evidence>
<dbReference type="OrthoDB" id="2150604at2759"/>
<evidence type="ECO:0000313" key="2">
    <source>
        <dbReference type="Proteomes" id="UP000308199"/>
    </source>
</evidence>
<gene>
    <name evidence="1" type="ORF">EW145_g6223</name>
</gene>
<name>A0A4S4KZ27_9AGAM</name>
<reference evidence="1 2" key="1">
    <citation type="submission" date="2019-02" db="EMBL/GenBank/DDBJ databases">
        <title>Genome sequencing of the rare red list fungi Phellinidium pouzarii.</title>
        <authorList>
            <person name="Buettner E."/>
            <person name="Kellner H."/>
        </authorList>
    </citation>
    <scope>NUCLEOTIDE SEQUENCE [LARGE SCALE GENOMIC DNA]</scope>
    <source>
        <strain evidence="1 2">DSM 108285</strain>
    </source>
</reference>
<organism evidence="1 2">
    <name type="scientific">Phellinidium pouzarii</name>
    <dbReference type="NCBI Taxonomy" id="167371"/>
    <lineage>
        <taxon>Eukaryota</taxon>
        <taxon>Fungi</taxon>
        <taxon>Dikarya</taxon>
        <taxon>Basidiomycota</taxon>
        <taxon>Agaricomycotina</taxon>
        <taxon>Agaricomycetes</taxon>
        <taxon>Hymenochaetales</taxon>
        <taxon>Hymenochaetaceae</taxon>
        <taxon>Phellinidium</taxon>
    </lineage>
</organism>
<dbReference type="Pfam" id="PF07247">
    <property type="entry name" value="AATase"/>
    <property type="match status" value="1"/>
</dbReference>
<dbReference type="AlphaFoldDB" id="A0A4S4KZ27"/>